<comment type="similarity">
    <text evidence="2 10">Belongs to the TGF-beta family.</text>
</comment>
<evidence type="ECO:0000313" key="13">
    <source>
        <dbReference type="EMBL" id="AVK72270.1"/>
    </source>
</evidence>
<sequence length="438" mass="50055">MLRPYPCFKHAMPCAQTGWSILWVAMILISCRIQHCRCDLLMNIPRDNIMSAIGATTQDDIDIYNTSTSGDRAVDELLSVFESSLLNMLGLKTRPTPSRHLVVPRFMMDLYSKHTGASDESVHLDERHHIPSHFTLAKKMPKSPNTVRSHHPVVSPSYELNNVLNFDITSHPTGEEILAAELNIFIDQLLSTGELSRDDDHYRVNLYDIVRTSSEGDITSLVDTKLVHVRDTDWLNFDVSSLVSRWQKQPERNHGVKITASTQSNHKTLSNSDHVRLRRAVHEHEDEFRKFSEPILLVYTNDANHDTTPDIKSRTKRSQTDRDERRSSRRGRLRANCRRRNLMVGFQEVGWDDWIVAPPGYKAYFCSGECPFPLADHLNSTNHSIVQTLVNSVNPRMVPKACCVPTELSPISMLYVDEYEKVVLKIYQEMVVEGCGCR</sequence>
<proteinExistence type="evidence at transcript level"/>
<dbReference type="InterPro" id="IPR015615">
    <property type="entry name" value="TGF-beta-rel"/>
</dbReference>
<feature type="domain" description="TGF-beta family profile" evidence="12">
    <location>
        <begin position="314"/>
        <end position="438"/>
    </location>
</feature>
<keyword evidence="7 10" id="KW-0339">Growth factor</keyword>
<dbReference type="PROSITE" id="PS00250">
    <property type="entry name" value="TGF_BETA_1"/>
    <property type="match status" value="1"/>
</dbReference>
<keyword evidence="6" id="KW-0221">Differentiation</keyword>
<dbReference type="FunFam" id="2.10.90.10:FF:000103">
    <property type="entry name" value="Bone morphogenetic protein 16"/>
    <property type="match status" value="1"/>
</dbReference>
<keyword evidence="3" id="KW-0217">Developmental protein</keyword>
<dbReference type="GO" id="GO:0008083">
    <property type="term" value="F:growth factor activity"/>
    <property type="evidence" value="ECO:0007669"/>
    <property type="project" value="UniProtKB-KW"/>
</dbReference>
<dbReference type="PROSITE" id="PS51362">
    <property type="entry name" value="TGF_BETA_2"/>
    <property type="match status" value="1"/>
</dbReference>
<keyword evidence="4" id="KW-0964">Secreted</keyword>
<keyword evidence="5" id="KW-0732">Signal</keyword>
<dbReference type="AlphaFoldDB" id="A0A2P1DV49"/>
<evidence type="ECO:0000256" key="10">
    <source>
        <dbReference type="RuleBase" id="RU000354"/>
    </source>
</evidence>
<dbReference type="Gene3D" id="2.10.90.10">
    <property type="entry name" value="Cystine-knot cytokines"/>
    <property type="match status" value="1"/>
</dbReference>
<reference evidence="13" key="1">
    <citation type="journal article" date="2018" name="Nature">
        <title>Convergent evolution of bilaterian nerve cords.</title>
        <authorList>
            <person name="Martin-Duran J.M."/>
            <person name="Pang K."/>
            <person name="Borve A."/>
            <person name="Le H.S."/>
            <person name="Furu A."/>
            <person name="Cannon J.T."/>
            <person name="Jondelius U."/>
            <person name="Hejnol A."/>
        </authorList>
    </citation>
    <scope>NUCLEOTIDE SEQUENCE</scope>
</reference>
<evidence type="ECO:0000259" key="12">
    <source>
        <dbReference type="PROSITE" id="PS51362"/>
    </source>
</evidence>
<dbReference type="Gene3D" id="2.60.120.970">
    <property type="match status" value="1"/>
</dbReference>
<dbReference type="SMART" id="SM00204">
    <property type="entry name" value="TGFB"/>
    <property type="match status" value="1"/>
</dbReference>
<dbReference type="EMBL" id="KY709719">
    <property type="protein sequence ID" value="AVK72270.1"/>
    <property type="molecule type" value="mRNA"/>
</dbReference>
<dbReference type="Pfam" id="PF00019">
    <property type="entry name" value="TGF_beta"/>
    <property type="match status" value="1"/>
</dbReference>
<evidence type="ECO:0000256" key="7">
    <source>
        <dbReference type="ARBA" id="ARBA00023030"/>
    </source>
</evidence>
<dbReference type="InterPro" id="IPR001111">
    <property type="entry name" value="TGF-b_propeptide"/>
</dbReference>
<dbReference type="PANTHER" id="PTHR11848:SF263">
    <property type="entry name" value="PROTEIN DECAPENTAPLEGIC"/>
    <property type="match status" value="1"/>
</dbReference>
<dbReference type="Pfam" id="PF00688">
    <property type="entry name" value="TGFb_propeptide"/>
    <property type="match status" value="1"/>
</dbReference>
<dbReference type="GO" id="GO:0005125">
    <property type="term" value="F:cytokine activity"/>
    <property type="evidence" value="ECO:0007669"/>
    <property type="project" value="TreeGrafter"/>
</dbReference>
<evidence type="ECO:0000256" key="1">
    <source>
        <dbReference type="ARBA" id="ARBA00004613"/>
    </source>
</evidence>
<dbReference type="InterPro" id="IPR029034">
    <property type="entry name" value="Cystine-knot_cytokine"/>
</dbReference>
<accession>A0A2P1DV49</accession>
<keyword evidence="9" id="KW-0325">Glycoprotein</keyword>
<evidence type="ECO:0000256" key="3">
    <source>
        <dbReference type="ARBA" id="ARBA00022473"/>
    </source>
</evidence>
<evidence type="ECO:0000256" key="11">
    <source>
        <dbReference type="SAM" id="MobiDB-lite"/>
    </source>
</evidence>
<feature type="compositionally biased region" description="Basic and acidic residues" evidence="11">
    <location>
        <begin position="306"/>
        <end position="326"/>
    </location>
</feature>
<dbReference type="GO" id="GO:0005615">
    <property type="term" value="C:extracellular space"/>
    <property type="evidence" value="ECO:0007669"/>
    <property type="project" value="TreeGrafter"/>
</dbReference>
<dbReference type="GO" id="GO:0030154">
    <property type="term" value="P:cell differentiation"/>
    <property type="evidence" value="ECO:0007669"/>
    <property type="project" value="UniProtKB-KW"/>
</dbReference>
<dbReference type="InterPro" id="IPR001839">
    <property type="entry name" value="TGF-b_C"/>
</dbReference>
<evidence type="ECO:0000256" key="9">
    <source>
        <dbReference type="ARBA" id="ARBA00023180"/>
    </source>
</evidence>
<keyword evidence="8" id="KW-1015">Disulfide bond</keyword>
<protein>
    <submittedName>
        <fullName evidence="13">Bone morphogenetic protein Bmp2/4</fullName>
    </submittedName>
</protein>
<evidence type="ECO:0000256" key="4">
    <source>
        <dbReference type="ARBA" id="ARBA00022525"/>
    </source>
</evidence>
<evidence type="ECO:0000256" key="2">
    <source>
        <dbReference type="ARBA" id="ARBA00006656"/>
    </source>
</evidence>
<dbReference type="PRINTS" id="PR00669">
    <property type="entry name" value="INHIBINA"/>
</dbReference>
<dbReference type="GO" id="GO:0051094">
    <property type="term" value="P:positive regulation of developmental process"/>
    <property type="evidence" value="ECO:0007669"/>
    <property type="project" value="UniProtKB-ARBA"/>
</dbReference>
<evidence type="ECO:0000256" key="5">
    <source>
        <dbReference type="ARBA" id="ARBA00022729"/>
    </source>
</evidence>
<evidence type="ECO:0000256" key="6">
    <source>
        <dbReference type="ARBA" id="ARBA00022782"/>
    </source>
</evidence>
<evidence type="ECO:0000256" key="8">
    <source>
        <dbReference type="ARBA" id="ARBA00023157"/>
    </source>
</evidence>
<comment type="subcellular location">
    <subcellularLocation>
        <location evidence="1">Secreted</location>
    </subcellularLocation>
</comment>
<organism evidence="13">
    <name type="scientific">Xenoturbella bocki</name>
    <name type="common">Marine worm</name>
    <dbReference type="NCBI Taxonomy" id="242395"/>
    <lineage>
        <taxon>Eukaryota</taxon>
        <taxon>Metazoa</taxon>
        <taxon>Xenacoelomorpha</taxon>
        <taxon>Xenoturbellida</taxon>
        <taxon>Xenoturbellidae</taxon>
        <taxon>Xenoturbella</taxon>
    </lineage>
</organism>
<feature type="region of interest" description="Disordered" evidence="11">
    <location>
        <begin position="306"/>
        <end position="332"/>
    </location>
</feature>
<name>A0A2P1DV49_XENBC</name>
<dbReference type="SUPFAM" id="SSF57501">
    <property type="entry name" value="Cystine-knot cytokines"/>
    <property type="match status" value="1"/>
</dbReference>
<dbReference type="InterPro" id="IPR017948">
    <property type="entry name" value="TGFb_CS"/>
</dbReference>
<dbReference type="PANTHER" id="PTHR11848">
    <property type="entry name" value="TGF-BETA FAMILY"/>
    <property type="match status" value="1"/>
</dbReference>
<dbReference type="GO" id="GO:0051240">
    <property type="term" value="P:positive regulation of multicellular organismal process"/>
    <property type="evidence" value="ECO:0007669"/>
    <property type="project" value="UniProtKB-ARBA"/>
</dbReference>
<dbReference type="PROSITE" id="PS51257">
    <property type="entry name" value="PROKAR_LIPOPROTEIN"/>
    <property type="match status" value="1"/>
</dbReference>